<organism evidence="18 19">
    <name type="scientific">Pseudomonas xionganensis</name>
    <dbReference type="NCBI Taxonomy" id="2654845"/>
    <lineage>
        <taxon>Bacteria</taxon>
        <taxon>Pseudomonadati</taxon>
        <taxon>Pseudomonadota</taxon>
        <taxon>Gammaproteobacteria</taxon>
        <taxon>Pseudomonadales</taxon>
        <taxon>Pseudomonadaceae</taxon>
        <taxon>Pseudomonas</taxon>
    </lineage>
</organism>
<keyword evidence="5 16" id="KW-1003">Cell membrane</keyword>
<evidence type="ECO:0000256" key="5">
    <source>
        <dbReference type="ARBA" id="ARBA00022475"/>
    </source>
</evidence>
<dbReference type="GO" id="GO:0006457">
    <property type="term" value="P:protein folding"/>
    <property type="evidence" value="ECO:0007669"/>
    <property type="project" value="UniProtKB-UniRule"/>
</dbReference>
<dbReference type="Proteomes" id="UP000429555">
    <property type="component" value="Unassembled WGS sequence"/>
</dbReference>
<dbReference type="Pfam" id="PF03280">
    <property type="entry name" value="Lipase_chap"/>
    <property type="match status" value="1"/>
</dbReference>
<proteinExistence type="inferred from homology"/>
<keyword evidence="10 16" id="KW-0443">Lipid metabolism</keyword>
<keyword evidence="6 16" id="KW-0997">Cell inner membrane</keyword>
<evidence type="ECO:0000313" key="19">
    <source>
        <dbReference type="Proteomes" id="UP000429555"/>
    </source>
</evidence>
<accession>A0A6I4KSF1</accession>
<evidence type="ECO:0000256" key="13">
    <source>
        <dbReference type="ARBA" id="ARBA00030948"/>
    </source>
</evidence>
<dbReference type="GO" id="GO:0005886">
    <property type="term" value="C:plasma membrane"/>
    <property type="evidence" value="ECO:0007669"/>
    <property type="project" value="UniProtKB-SubCell"/>
</dbReference>
<evidence type="ECO:0000256" key="9">
    <source>
        <dbReference type="ARBA" id="ARBA00022989"/>
    </source>
</evidence>
<keyword evidence="8 16" id="KW-0442">Lipid degradation</keyword>
<evidence type="ECO:0000256" key="17">
    <source>
        <dbReference type="SAM" id="Coils"/>
    </source>
</evidence>
<evidence type="ECO:0000256" key="3">
    <source>
        <dbReference type="ARBA" id="ARBA00010358"/>
    </source>
</evidence>
<dbReference type="GO" id="GO:0051082">
    <property type="term" value="F:unfolded protein binding"/>
    <property type="evidence" value="ECO:0007669"/>
    <property type="project" value="UniProtKB-UniRule"/>
</dbReference>
<dbReference type="SUPFAM" id="SSF158855">
    <property type="entry name" value="Lipase chaperone-like"/>
    <property type="match status" value="1"/>
</dbReference>
<dbReference type="AlphaFoldDB" id="A0A6I4KSF1"/>
<keyword evidence="11 16" id="KW-0472">Membrane</keyword>
<keyword evidence="19" id="KW-1185">Reference proteome</keyword>
<dbReference type="InterPro" id="IPR004961">
    <property type="entry name" value="Lipase_chaperone"/>
</dbReference>
<evidence type="ECO:0000256" key="12">
    <source>
        <dbReference type="ARBA" id="ARBA00023186"/>
    </source>
</evidence>
<dbReference type="EMBL" id="WKJZ01000001">
    <property type="protein sequence ID" value="MVW74611.1"/>
    <property type="molecule type" value="Genomic_DNA"/>
</dbReference>
<comment type="subcellular location">
    <subcellularLocation>
        <location evidence="2">Cell inner membrane</location>
        <topology evidence="2">Single-pass membrane protein</topology>
        <orientation evidence="2">Periplasmic side</orientation>
    </subcellularLocation>
</comment>
<feature type="coiled-coil region" evidence="17">
    <location>
        <begin position="240"/>
        <end position="313"/>
    </location>
</feature>
<reference evidence="18 19" key="1">
    <citation type="submission" date="2019-11" db="EMBL/GenBank/DDBJ databases">
        <title>Pseudomonas flavidum sp. nov., isolated from Baiyang Lake.</title>
        <authorList>
            <person name="Zhao Y."/>
        </authorList>
    </citation>
    <scope>NUCLEOTIDE SEQUENCE [LARGE SCALE GENOMIC DNA]</scope>
    <source>
        <strain evidence="19">R-22-3 w-18</strain>
    </source>
</reference>
<name>A0A6I4KSF1_9PSED</name>
<keyword evidence="9 16" id="KW-1133">Transmembrane helix</keyword>
<comment type="caution">
    <text evidence="18">The sequence shown here is derived from an EMBL/GenBank/DDBJ whole genome shotgun (WGS) entry which is preliminary data.</text>
</comment>
<evidence type="ECO:0000313" key="18">
    <source>
        <dbReference type="EMBL" id="MVW74611.1"/>
    </source>
</evidence>
<dbReference type="GO" id="GO:0016042">
    <property type="term" value="P:lipid catabolic process"/>
    <property type="evidence" value="ECO:0007669"/>
    <property type="project" value="UniProtKB-UniRule"/>
</dbReference>
<evidence type="ECO:0000256" key="14">
    <source>
        <dbReference type="ARBA" id="ARBA00031542"/>
    </source>
</evidence>
<keyword evidence="12 16" id="KW-0143">Chaperone</keyword>
<evidence type="ECO:0000256" key="15">
    <source>
        <dbReference type="ARBA" id="ARBA00033028"/>
    </source>
</evidence>
<sequence length="344" mass="38647">MALVIKTRHLLLLVALCLGGSLAVVLLLPEQSAPADTTALISSVTPSEPQQARQTNLQIQQQSIHSLPALPPLPRSLRGTQHGVRLSSDEQGNLRLSADIPHLFDFYLSALSEEPLEVSLNRISQDLAAQLQGQALEQARDLLRRYLDFKIALGDLHSLPAILDSQGHYALDAITLRQQQVQALRQQHFSSAEYSLFFQEQDAYDAFMLEQLQLAQNPALDDSQRQQAIDSLEQQLPEPMRQAREQAMRETQVFEQAEQLKQQGASAAELFQLRAQALGAEAAQALAELDQRQAQWEQRLSRFEQERDSIRQSGLSPQDQQQAIAQLIEQRFEPDERLQVQALD</sequence>
<evidence type="ECO:0000256" key="10">
    <source>
        <dbReference type="ARBA" id="ARBA00023098"/>
    </source>
</evidence>
<evidence type="ECO:0000256" key="1">
    <source>
        <dbReference type="ARBA" id="ARBA00003280"/>
    </source>
</evidence>
<comment type="function">
    <text evidence="1 16">May be involved in the folding of the extracellular lipase during its passage through the periplasm.</text>
</comment>
<keyword evidence="17" id="KW-0175">Coiled coil</keyword>
<evidence type="ECO:0000256" key="16">
    <source>
        <dbReference type="HAMAP-Rule" id="MF_00790"/>
    </source>
</evidence>
<comment type="similarity">
    <text evidence="3 16">Belongs to the lipase chaperone family.</text>
</comment>
<evidence type="ECO:0000256" key="7">
    <source>
        <dbReference type="ARBA" id="ARBA00022692"/>
    </source>
</evidence>
<evidence type="ECO:0000256" key="2">
    <source>
        <dbReference type="ARBA" id="ARBA00004383"/>
    </source>
</evidence>
<dbReference type="HAMAP" id="MF_00790">
    <property type="entry name" value="Lipase_chap"/>
    <property type="match status" value="1"/>
</dbReference>
<evidence type="ECO:0000256" key="6">
    <source>
        <dbReference type="ARBA" id="ARBA00022519"/>
    </source>
</evidence>
<evidence type="ECO:0000256" key="4">
    <source>
        <dbReference type="ARBA" id="ARBA00019692"/>
    </source>
</evidence>
<protein>
    <recommendedName>
        <fullName evidence="4 16">Lipase chaperone</fullName>
    </recommendedName>
    <alternativeName>
        <fullName evidence="16">Lipase activator protein</fullName>
    </alternativeName>
    <alternativeName>
        <fullName evidence="15 16">Lipase foldase</fullName>
    </alternativeName>
    <alternativeName>
        <fullName evidence="13 16">Lipase helper protein</fullName>
    </alternativeName>
    <alternativeName>
        <fullName evidence="14 16">Lipase modulator</fullName>
    </alternativeName>
</protein>
<gene>
    <name evidence="16" type="primary">lifO</name>
    <name evidence="18" type="ORF">GJV18_04710</name>
</gene>
<keyword evidence="7 16" id="KW-0812">Transmembrane</keyword>
<evidence type="ECO:0000256" key="8">
    <source>
        <dbReference type="ARBA" id="ARBA00022963"/>
    </source>
</evidence>
<evidence type="ECO:0000256" key="11">
    <source>
        <dbReference type="ARBA" id="ARBA00023136"/>
    </source>
</evidence>